<name>A0A816IZZ0_BRANA</name>
<gene>
    <name evidence="1" type="ORF">DARMORV10_C09P25300.1</name>
</gene>
<dbReference type="Proteomes" id="UP001295469">
    <property type="component" value="Chromosome C09"/>
</dbReference>
<dbReference type="AlphaFoldDB" id="A0A816IZZ0"/>
<proteinExistence type="predicted"/>
<evidence type="ECO:0000313" key="1">
    <source>
        <dbReference type="EMBL" id="CAF1729687.1"/>
    </source>
</evidence>
<organism evidence="1">
    <name type="scientific">Brassica napus</name>
    <name type="common">Rape</name>
    <dbReference type="NCBI Taxonomy" id="3708"/>
    <lineage>
        <taxon>Eukaryota</taxon>
        <taxon>Viridiplantae</taxon>
        <taxon>Streptophyta</taxon>
        <taxon>Embryophyta</taxon>
        <taxon>Tracheophyta</taxon>
        <taxon>Spermatophyta</taxon>
        <taxon>Magnoliopsida</taxon>
        <taxon>eudicotyledons</taxon>
        <taxon>Gunneridae</taxon>
        <taxon>Pentapetalae</taxon>
        <taxon>rosids</taxon>
        <taxon>malvids</taxon>
        <taxon>Brassicales</taxon>
        <taxon>Brassicaceae</taxon>
        <taxon>Brassiceae</taxon>
        <taxon>Brassica</taxon>
    </lineage>
</organism>
<protein>
    <submittedName>
        <fullName evidence="1">(rape) hypothetical protein</fullName>
    </submittedName>
</protein>
<dbReference type="EMBL" id="HG994373">
    <property type="protein sequence ID" value="CAF1729687.1"/>
    <property type="molecule type" value="Genomic_DNA"/>
</dbReference>
<sequence length="52" mass="6628">MIFNLQNLCTNPRFTTYRVMNLAFLYWTNKYPLLQIYSWRKLEGRQRRRLLW</sequence>
<reference evidence="1" key="1">
    <citation type="submission" date="2021-01" db="EMBL/GenBank/DDBJ databases">
        <authorList>
            <consortium name="Genoscope - CEA"/>
            <person name="William W."/>
        </authorList>
    </citation>
    <scope>NUCLEOTIDE SEQUENCE</scope>
</reference>
<accession>A0A816IZZ0</accession>
<dbReference type="Gramene" id="CDX95165">
    <property type="protein sequence ID" value="CDX95165"/>
    <property type="gene ID" value="GSBRNA2T00100731001"/>
</dbReference>